<evidence type="ECO:0000313" key="3">
    <source>
        <dbReference type="Proteomes" id="UP000002320"/>
    </source>
</evidence>
<dbReference type="HOGENOM" id="CLU_814464_0_0_1"/>
<reference evidence="1" key="1">
    <citation type="submission" date="2007-03" db="EMBL/GenBank/DDBJ databases">
        <title>Annotation of Culex pipiens quinquefasciatus.</title>
        <authorList>
            <consortium name="The Broad Institute Genome Sequencing Platform"/>
            <person name="Atkinson P.W."/>
            <person name="Hemingway J."/>
            <person name="Christensen B.M."/>
            <person name="Higgs S."/>
            <person name="Kodira C."/>
            <person name="Hannick L."/>
            <person name="Megy K."/>
            <person name="O'Leary S."/>
            <person name="Pearson M."/>
            <person name="Haas B.J."/>
            <person name="Mauceli E."/>
            <person name="Wortman J.R."/>
            <person name="Lee N.H."/>
            <person name="Guigo R."/>
            <person name="Stanke M."/>
            <person name="Alvarado L."/>
            <person name="Amedeo P."/>
            <person name="Antoine C.H."/>
            <person name="Arensburger P."/>
            <person name="Bidwell S.L."/>
            <person name="Crawford M."/>
            <person name="Camaro F."/>
            <person name="Devon K."/>
            <person name="Engels R."/>
            <person name="Hammond M."/>
            <person name="Howarth C."/>
            <person name="Koehrsen M."/>
            <person name="Lawson D."/>
            <person name="Montgomery P."/>
            <person name="Nene V."/>
            <person name="Nusbaum C."/>
            <person name="Puiu D."/>
            <person name="Romero-Severson J."/>
            <person name="Severson D.W."/>
            <person name="Shumway M."/>
            <person name="Sisk P."/>
            <person name="Stolte C."/>
            <person name="Zeng Q."/>
            <person name="Eisenstadt E."/>
            <person name="Fraser-Liggett C."/>
            <person name="Strausberg R."/>
            <person name="Galagan J."/>
            <person name="Birren B."/>
            <person name="Collins F.H."/>
        </authorList>
    </citation>
    <scope>NUCLEOTIDE SEQUENCE [LARGE SCALE GENOMIC DNA]</scope>
    <source>
        <strain evidence="1">JHB</strain>
    </source>
</reference>
<evidence type="ECO:0000313" key="1">
    <source>
        <dbReference type="EMBL" id="EDS28183.1"/>
    </source>
</evidence>
<dbReference type="EMBL" id="DS231825">
    <property type="protein sequence ID" value="EDS28183.1"/>
    <property type="molecule type" value="Genomic_DNA"/>
</dbReference>
<dbReference type="VEuPathDB" id="VectorBase:CQUJHB020410"/>
<dbReference type="EnsemblMetazoa" id="CPIJ001149-RA">
    <property type="protein sequence ID" value="CPIJ001149-PA"/>
    <property type="gene ID" value="CPIJ001149"/>
</dbReference>
<organism>
    <name type="scientific">Culex quinquefasciatus</name>
    <name type="common">Southern house mosquito</name>
    <name type="synonym">Culex pungens</name>
    <dbReference type="NCBI Taxonomy" id="7176"/>
    <lineage>
        <taxon>Eukaryota</taxon>
        <taxon>Metazoa</taxon>
        <taxon>Ecdysozoa</taxon>
        <taxon>Arthropoda</taxon>
        <taxon>Hexapoda</taxon>
        <taxon>Insecta</taxon>
        <taxon>Pterygota</taxon>
        <taxon>Neoptera</taxon>
        <taxon>Endopterygota</taxon>
        <taxon>Diptera</taxon>
        <taxon>Nematocera</taxon>
        <taxon>Culicoidea</taxon>
        <taxon>Culicidae</taxon>
        <taxon>Culicinae</taxon>
        <taxon>Culicini</taxon>
        <taxon>Culex</taxon>
        <taxon>Culex</taxon>
    </lineage>
</organism>
<dbReference type="VEuPathDB" id="VectorBase:CPIJ001149"/>
<keyword evidence="3" id="KW-1185">Reference proteome</keyword>
<dbReference type="Proteomes" id="UP000002320">
    <property type="component" value="Unassembled WGS sequence"/>
</dbReference>
<sequence>MLKMASTGRKLLLVAFFVYSTAQISSFDLFSYLVSVIEHLAEVEPGTVKCVFYGLSSQHPFDNELETVLRSPRLPFVTKYVLSGESTLDYTQLPKEPTLVLIQGSNVVPFSEAIVRTLVIFNPGTKVVVLVNTATIDYQAYLSLLGLYLKFRNAVLLDKVNMKVVKSQAVELKIGFDLIWDLKHAYVKFRYLAKLEIPKYFDKAQRLYRYRILDESLNMEVRVYKFFERYPLISTFEYALTAFIESGIWTYWNELHERKECGMIGESLETSSFLSFEDIFPAMVFIWGNFQFSNKSSHNERKQQDGVGGSALGIAANLLIIKRVMQQRSRQYLKVGRSANG</sequence>
<protein>
    <submittedName>
        <fullName evidence="1 2">Uncharacterized protein</fullName>
    </submittedName>
</protein>
<evidence type="ECO:0000313" key="2">
    <source>
        <dbReference type="EnsemblMetazoa" id="CPIJ001149-PA"/>
    </source>
</evidence>
<reference evidence="2" key="2">
    <citation type="submission" date="2021-02" db="UniProtKB">
        <authorList>
            <consortium name="EnsemblMetazoa"/>
        </authorList>
    </citation>
    <scope>IDENTIFICATION</scope>
    <source>
        <strain evidence="2">JHB</strain>
    </source>
</reference>
<dbReference type="InParanoid" id="B0W255"/>
<proteinExistence type="predicted"/>
<dbReference type="AlphaFoldDB" id="B0W255"/>
<dbReference type="KEGG" id="cqu:CpipJ_CPIJ001149"/>
<accession>B0W255</accession>
<gene>
    <name evidence="2" type="primary">6032172</name>
    <name evidence="1" type="ORF">CpipJ_CPIJ001149</name>
</gene>
<name>B0W255_CULQU</name>